<evidence type="ECO:0000256" key="5">
    <source>
        <dbReference type="SAM" id="MobiDB-lite"/>
    </source>
</evidence>
<evidence type="ECO:0000256" key="1">
    <source>
        <dbReference type="ARBA" id="ARBA00022723"/>
    </source>
</evidence>
<dbReference type="InParanoid" id="A0A165U8X2"/>
<dbReference type="SMART" id="SM00184">
    <property type="entry name" value="RING"/>
    <property type="match status" value="1"/>
</dbReference>
<dbReference type="FunCoup" id="A0A165U8X2">
    <property type="interactions" value="830"/>
</dbReference>
<dbReference type="InterPro" id="IPR001607">
    <property type="entry name" value="Znf_UBP"/>
</dbReference>
<dbReference type="InterPro" id="IPR013083">
    <property type="entry name" value="Znf_RING/FYVE/PHD"/>
</dbReference>
<evidence type="ECO:0000256" key="4">
    <source>
        <dbReference type="PROSITE-ProRule" id="PRU00502"/>
    </source>
</evidence>
<feature type="region of interest" description="Disordered" evidence="5">
    <location>
        <begin position="481"/>
        <end position="503"/>
    </location>
</feature>
<feature type="compositionally biased region" description="Basic residues" evidence="5">
    <location>
        <begin position="613"/>
        <end position="622"/>
    </location>
</feature>
<dbReference type="GO" id="GO:0008270">
    <property type="term" value="F:zinc ion binding"/>
    <property type="evidence" value="ECO:0007669"/>
    <property type="project" value="UniProtKB-KW"/>
</dbReference>
<accession>A0A165U8X2</accession>
<dbReference type="PROSITE" id="PS50089">
    <property type="entry name" value="ZF_RING_2"/>
    <property type="match status" value="1"/>
</dbReference>
<dbReference type="AlphaFoldDB" id="A0A165U8X2"/>
<dbReference type="GO" id="GO:0016567">
    <property type="term" value="P:protein ubiquitination"/>
    <property type="evidence" value="ECO:0007669"/>
    <property type="project" value="TreeGrafter"/>
</dbReference>
<dbReference type="PANTHER" id="PTHR24007:SF7">
    <property type="entry name" value="BRCA1-ASSOCIATED PROTEIN"/>
    <property type="match status" value="1"/>
</dbReference>
<dbReference type="PANTHER" id="PTHR24007">
    <property type="entry name" value="BRCA1-ASSOCIATED PROTEIN"/>
    <property type="match status" value="1"/>
</dbReference>
<feature type="domain" description="UBP-type" evidence="7">
    <location>
        <begin position="297"/>
        <end position="410"/>
    </location>
</feature>
<dbReference type="PROSITE" id="PS50271">
    <property type="entry name" value="ZF_UBP"/>
    <property type="match status" value="1"/>
</dbReference>
<keyword evidence="1" id="KW-0479">Metal-binding</keyword>
<sequence length="622" mass="68918">MKGYHIRIVLRPKSDNISSSQPQKADSFLPTSIFQRLPAQKPKSTARQNALFNPHHKDYRFGPIRLDWVDFEDMSKAILSGKEREQRNRGAAVAKFVPHTRTKTGSTNLPEGVVHVFRQTSDAAPTNDDPERSSSSSVVNDSTLQHIDSDGIMMGVLAVPSWMTPSDFLAFVAPAAEGMAHLRMIRDSAPNRSIVLIKFRNAEDAAEFAEAYNGKPFNSMDPEICHVVNVLSVAIEPDDQMSLAISRLSIPEGAYELPTCPVCLERMDSAVTGLVTVPCSHTFHCRCLSQWGDSRCPVCRYSQTLLSSHPPSSSNRSSVPIPFTSPSTPGLSRCADCSSTANLWICLICGNIGCGRYGRAHAQAHYERTTHLYALELETQRVWDYAGDGYVHRLIQNKADGKLVELPSAASSVGGSNANAGGLGPGPSDALTAEKIEAIGIEYSYLLTSQLDSQRMFYEEQSAELKMQVGELKTVVERLSKEVENERSNTREETERRKQKEEERVAALEREKARAEKRADKATDLARRLEKELKEERAVSEGLLKNLEKMKQRVEQADKEKEDFGSRIGELEDQLRDVMFFLEARTKIEQSGGVEAEAAGGSIELPISSSRTPGKKKKSRKT</sequence>
<protein>
    <submittedName>
        <fullName evidence="8">Zf-UBP-domain-containing protein</fullName>
    </submittedName>
</protein>
<feature type="region of interest" description="Disordered" evidence="5">
    <location>
        <begin position="121"/>
        <end position="141"/>
    </location>
</feature>
<dbReference type="EMBL" id="KV425560">
    <property type="protein sequence ID" value="KZT27808.1"/>
    <property type="molecule type" value="Genomic_DNA"/>
</dbReference>
<name>A0A165U8X2_9AGAM</name>
<dbReference type="Proteomes" id="UP000076761">
    <property type="component" value="Unassembled WGS sequence"/>
</dbReference>
<dbReference type="GO" id="GO:0005737">
    <property type="term" value="C:cytoplasm"/>
    <property type="evidence" value="ECO:0007669"/>
    <property type="project" value="TreeGrafter"/>
</dbReference>
<proteinExistence type="predicted"/>
<evidence type="ECO:0000313" key="8">
    <source>
        <dbReference type="EMBL" id="KZT27808.1"/>
    </source>
</evidence>
<reference evidence="8 9" key="1">
    <citation type="journal article" date="2016" name="Mol. Biol. Evol.">
        <title>Comparative Genomics of Early-Diverging Mushroom-Forming Fungi Provides Insights into the Origins of Lignocellulose Decay Capabilities.</title>
        <authorList>
            <person name="Nagy L.G."/>
            <person name="Riley R."/>
            <person name="Tritt A."/>
            <person name="Adam C."/>
            <person name="Daum C."/>
            <person name="Floudas D."/>
            <person name="Sun H."/>
            <person name="Yadav J.S."/>
            <person name="Pangilinan J."/>
            <person name="Larsson K.H."/>
            <person name="Matsuura K."/>
            <person name="Barry K."/>
            <person name="Labutti K."/>
            <person name="Kuo R."/>
            <person name="Ohm R.A."/>
            <person name="Bhattacharya S.S."/>
            <person name="Shirouzu T."/>
            <person name="Yoshinaga Y."/>
            <person name="Martin F.M."/>
            <person name="Grigoriev I.V."/>
            <person name="Hibbett D.S."/>
        </authorList>
    </citation>
    <scope>NUCLEOTIDE SEQUENCE [LARGE SCALE GENOMIC DNA]</scope>
    <source>
        <strain evidence="8 9">HHB14362 ss-1</strain>
    </source>
</reference>
<dbReference type="Pfam" id="PF07576">
    <property type="entry name" value="BRAP2"/>
    <property type="match status" value="1"/>
</dbReference>
<evidence type="ECO:0000259" key="7">
    <source>
        <dbReference type="PROSITE" id="PS50271"/>
    </source>
</evidence>
<evidence type="ECO:0000256" key="3">
    <source>
        <dbReference type="ARBA" id="ARBA00022833"/>
    </source>
</evidence>
<dbReference type="InterPro" id="IPR001841">
    <property type="entry name" value="Znf_RING"/>
</dbReference>
<keyword evidence="2 4" id="KW-0863">Zinc-finger</keyword>
<evidence type="ECO:0000256" key="2">
    <source>
        <dbReference type="ARBA" id="ARBA00022771"/>
    </source>
</evidence>
<dbReference type="Gene3D" id="3.30.40.10">
    <property type="entry name" value="Zinc/RING finger domain, C3HC4 (zinc finger)"/>
    <property type="match status" value="2"/>
</dbReference>
<dbReference type="STRING" id="1314782.A0A165U8X2"/>
<dbReference type="InterPro" id="IPR047243">
    <property type="entry name" value="RING-H2_BRAP2"/>
</dbReference>
<keyword evidence="3" id="KW-0862">Zinc</keyword>
<feature type="compositionally biased region" description="Low complexity" evidence="5">
    <location>
        <begin position="592"/>
        <end position="601"/>
    </location>
</feature>
<evidence type="ECO:0000259" key="6">
    <source>
        <dbReference type="PROSITE" id="PS50089"/>
    </source>
</evidence>
<dbReference type="SUPFAM" id="SSF57850">
    <property type="entry name" value="RING/U-box"/>
    <property type="match status" value="2"/>
</dbReference>
<dbReference type="OrthoDB" id="273556at2759"/>
<dbReference type="GO" id="GO:0061630">
    <property type="term" value="F:ubiquitin protein ligase activity"/>
    <property type="evidence" value="ECO:0007669"/>
    <property type="project" value="TreeGrafter"/>
</dbReference>
<dbReference type="SMART" id="SM00290">
    <property type="entry name" value="ZnF_UBP"/>
    <property type="match status" value="1"/>
</dbReference>
<dbReference type="GO" id="GO:0007265">
    <property type="term" value="P:Ras protein signal transduction"/>
    <property type="evidence" value="ECO:0007669"/>
    <property type="project" value="TreeGrafter"/>
</dbReference>
<feature type="region of interest" description="Disordered" evidence="5">
    <location>
        <begin position="591"/>
        <end position="622"/>
    </location>
</feature>
<dbReference type="Pfam" id="PF13639">
    <property type="entry name" value="zf-RING_2"/>
    <property type="match status" value="1"/>
</dbReference>
<organism evidence="8 9">
    <name type="scientific">Neolentinus lepideus HHB14362 ss-1</name>
    <dbReference type="NCBI Taxonomy" id="1314782"/>
    <lineage>
        <taxon>Eukaryota</taxon>
        <taxon>Fungi</taxon>
        <taxon>Dikarya</taxon>
        <taxon>Basidiomycota</taxon>
        <taxon>Agaricomycotina</taxon>
        <taxon>Agaricomycetes</taxon>
        <taxon>Gloeophyllales</taxon>
        <taxon>Gloeophyllaceae</taxon>
        <taxon>Neolentinus</taxon>
    </lineage>
</organism>
<keyword evidence="9" id="KW-1185">Reference proteome</keyword>
<dbReference type="Pfam" id="PF02148">
    <property type="entry name" value="zf-UBP"/>
    <property type="match status" value="1"/>
</dbReference>
<feature type="domain" description="RING-type" evidence="6">
    <location>
        <begin position="260"/>
        <end position="300"/>
    </location>
</feature>
<evidence type="ECO:0000313" key="9">
    <source>
        <dbReference type="Proteomes" id="UP000076761"/>
    </source>
</evidence>
<dbReference type="CDD" id="cd16457">
    <property type="entry name" value="RING-H2_BRAP2"/>
    <property type="match status" value="1"/>
</dbReference>
<gene>
    <name evidence="8" type="ORF">NEOLEDRAFT_1059833</name>
</gene>
<dbReference type="InterPro" id="IPR011422">
    <property type="entry name" value="BRAP2/ETP1_RRM"/>
</dbReference>